<evidence type="ECO:0000313" key="2">
    <source>
        <dbReference type="EMBL" id="GMH84201.1"/>
    </source>
</evidence>
<proteinExistence type="predicted"/>
<accession>A0A9W7B4R5</accession>
<feature type="transmembrane region" description="Helical" evidence="1">
    <location>
        <begin position="74"/>
        <end position="96"/>
    </location>
</feature>
<dbReference type="Proteomes" id="UP001162640">
    <property type="component" value="Unassembled WGS sequence"/>
</dbReference>
<keyword evidence="1" id="KW-1133">Transmembrane helix</keyword>
<dbReference type="EMBL" id="BLQM01000340">
    <property type="protein sequence ID" value="GMH84201.1"/>
    <property type="molecule type" value="Genomic_DNA"/>
</dbReference>
<name>A0A9W7B4R5_9STRA</name>
<evidence type="ECO:0000313" key="3">
    <source>
        <dbReference type="Proteomes" id="UP001162640"/>
    </source>
</evidence>
<evidence type="ECO:0000256" key="1">
    <source>
        <dbReference type="SAM" id="Phobius"/>
    </source>
</evidence>
<reference evidence="3" key="1">
    <citation type="journal article" date="2023" name="Commun. Biol.">
        <title>Genome analysis of Parmales, the sister group of diatoms, reveals the evolutionary specialization of diatoms from phago-mixotrophs to photoautotrophs.</title>
        <authorList>
            <person name="Ban H."/>
            <person name="Sato S."/>
            <person name="Yoshikawa S."/>
            <person name="Yamada K."/>
            <person name="Nakamura Y."/>
            <person name="Ichinomiya M."/>
            <person name="Sato N."/>
            <person name="Blanc-Mathieu R."/>
            <person name="Endo H."/>
            <person name="Kuwata A."/>
            <person name="Ogata H."/>
        </authorList>
    </citation>
    <scope>NUCLEOTIDE SEQUENCE [LARGE SCALE GENOMIC DNA]</scope>
</reference>
<protein>
    <submittedName>
        <fullName evidence="2">Uncharacterized protein</fullName>
    </submittedName>
</protein>
<gene>
    <name evidence="2" type="ORF">TL16_g09849</name>
</gene>
<comment type="caution">
    <text evidence="2">The sequence shown here is derived from an EMBL/GenBank/DDBJ whole genome shotgun (WGS) entry which is preliminary data.</text>
</comment>
<sequence>MHLFRQTRTVVLGQIDVGREKLMREGGEEKEGFCGQAGRASGSSLRLVTSDVCAIELCDAGQYSNNGKCEKCDFIMSVLFIVGSLLMFLVAARYVGKIDSGTSTGRQKLICLRILTIFFQTSEITTMIKISWPSIAFFAMPFKLPTADVSCVVYVRDMNTAQWYACFEDPKRPNEYTGNTHLMVHISTEDGTVTSFTRADSVSAKLADSVKGVEQDFNAVLLSLPNLEGSMKDRFVAELLFTRSQVAFALKKELESLERKWRGKKIGDKDESDLKIILTEY</sequence>
<keyword evidence="1" id="KW-0812">Transmembrane</keyword>
<dbReference type="AlphaFoldDB" id="A0A9W7B4R5"/>
<keyword evidence="1" id="KW-0472">Membrane</keyword>
<organism evidence="2 3">
    <name type="scientific">Triparma laevis f. inornata</name>
    <dbReference type="NCBI Taxonomy" id="1714386"/>
    <lineage>
        <taxon>Eukaryota</taxon>
        <taxon>Sar</taxon>
        <taxon>Stramenopiles</taxon>
        <taxon>Ochrophyta</taxon>
        <taxon>Bolidophyceae</taxon>
        <taxon>Parmales</taxon>
        <taxon>Triparmaceae</taxon>
        <taxon>Triparma</taxon>
    </lineage>
</organism>